<protein>
    <submittedName>
        <fullName evidence="5">Tyrosinase</fullName>
    </submittedName>
</protein>
<evidence type="ECO:0000313" key="6">
    <source>
        <dbReference type="Proteomes" id="UP000078237"/>
    </source>
</evidence>
<dbReference type="GO" id="GO:0016491">
    <property type="term" value="F:oxidoreductase activity"/>
    <property type="evidence" value="ECO:0007669"/>
    <property type="project" value="InterPro"/>
</dbReference>
<evidence type="ECO:0000256" key="1">
    <source>
        <dbReference type="ARBA" id="ARBA00022723"/>
    </source>
</evidence>
<gene>
    <name evidence="5" type="ORF">MMYC01_209536</name>
</gene>
<dbReference type="InterPro" id="IPR002227">
    <property type="entry name" value="Tyrosinase_Cu-bd"/>
</dbReference>
<dbReference type="PRINTS" id="PR00092">
    <property type="entry name" value="TYROSINASE"/>
</dbReference>
<dbReference type="OrthoDB" id="6132182at2759"/>
<feature type="signal peptide" evidence="3">
    <location>
        <begin position="1"/>
        <end position="19"/>
    </location>
</feature>
<dbReference type="GO" id="GO:0046872">
    <property type="term" value="F:metal ion binding"/>
    <property type="evidence" value="ECO:0007669"/>
    <property type="project" value="UniProtKB-KW"/>
</dbReference>
<dbReference type="Gene3D" id="1.10.1280.10">
    <property type="entry name" value="Di-copper center containing domain from catechol oxidase"/>
    <property type="match status" value="1"/>
</dbReference>
<keyword evidence="6" id="KW-1185">Reference proteome</keyword>
<accession>A0A175VT61</accession>
<dbReference type="AlphaFoldDB" id="A0A175VT61"/>
<keyword evidence="1" id="KW-0479">Metal-binding</keyword>
<name>A0A175VT61_9PEZI</name>
<sequence>MLQSAAALVLLFTSPAVSAAVGSCQHPLVRKEWRTLSVSQKSAYIDAVRCLQSQPGQTQHLYPGVRSRYDDYVGTHINITDSYHFSGPFHPWHRLMVQSYESDLRQLCGYTGAQPYWDWTLDADTEQAFVASPVFDPVTGFGGNGPYVNTTNMNNTNLGEEKVPGKTGGGCVPDGPFANVSVNMGPGMAGPCSFVSPSRHSLTAKAGNSVAYNPRCLIRDFSPYLVTWTLNSSVVDWALTADSYAVFDIRAQGDGISVWDMTYHGGGHAGIGGDIGDMGNPYSSPGDPLFYLHHANMDRLWNKWQRADWPARKDDIAGPDVQFAYPWNFFGDIPYNNITLDHEMDFVELLGTRRFVKIREVMDIASPDLCYTYDDE</sequence>
<proteinExistence type="predicted"/>
<evidence type="ECO:0000259" key="4">
    <source>
        <dbReference type="PROSITE" id="PS00498"/>
    </source>
</evidence>
<feature type="chain" id="PRO_5008043338" evidence="3">
    <location>
        <begin position="20"/>
        <end position="376"/>
    </location>
</feature>
<dbReference type="InterPro" id="IPR050316">
    <property type="entry name" value="Tyrosinase/Hemocyanin"/>
</dbReference>
<keyword evidence="3" id="KW-0732">Signal</keyword>
<dbReference type="Proteomes" id="UP000078237">
    <property type="component" value="Unassembled WGS sequence"/>
</dbReference>
<feature type="domain" description="Tyrosinase copper-binding" evidence="4">
    <location>
        <begin position="287"/>
        <end position="298"/>
    </location>
</feature>
<dbReference type="PANTHER" id="PTHR11474">
    <property type="entry name" value="TYROSINASE FAMILY MEMBER"/>
    <property type="match status" value="1"/>
</dbReference>
<evidence type="ECO:0000256" key="2">
    <source>
        <dbReference type="ARBA" id="ARBA00023008"/>
    </source>
</evidence>
<dbReference type="VEuPathDB" id="FungiDB:MMYC01_209536"/>
<reference evidence="5 6" key="1">
    <citation type="journal article" date="2016" name="Genome Announc.">
        <title>Genome Sequence of Madurella mycetomatis mm55, Isolated from a Human Mycetoma Case in Sudan.</title>
        <authorList>
            <person name="Smit S."/>
            <person name="Derks M.F."/>
            <person name="Bervoets S."/>
            <person name="Fahal A."/>
            <person name="van Leeuwen W."/>
            <person name="van Belkum A."/>
            <person name="van de Sande W.W."/>
        </authorList>
    </citation>
    <scope>NUCLEOTIDE SEQUENCE [LARGE SCALE GENOMIC DNA]</scope>
    <source>
        <strain evidence="6">mm55</strain>
    </source>
</reference>
<dbReference type="EMBL" id="LCTW02000359">
    <property type="protein sequence ID" value="KXX74369.1"/>
    <property type="molecule type" value="Genomic_DNA"/>
</dbReference>
<keyword evidence="2" id="KW-0186">Copper</keyword>
<evidence type="ECO:0000313" key="5">
    <source>
        <dbReference type="EMBL" id="KXX74369.1"/>
    </source>
</evidence>
<organism evidence="5 6">
    <name type="scientific">Madurella mycetomatis</name>
    <dbReference type="NCBI Taxonomy" id="100816"/>
    <lineage>
        <taxon>Eukaryota</taxon>
        <taxon>Fungi</taxon>
        <taxon>Dikarya</taxon>
        <taxon>Ascomycota</taxon>
        <taxon>Pezizomycotina</taxon>
        <taxon>Sordariomycetes</taxon>
        <taxon>Sordariomycetidae</taxon>
        <taxon>Sordariales</taxon>
        <taxon>Sordariales incertae sedis</taxon>
        <taxon>Madurella</taxon>
    </lineage>
</organism>
<dbReference type="InterPro" id="IPR008922">
    <property type="entry name" value="Di-copper_centre_dom_sf"/>
</dbReference>
<dbReference type="PROSITE" id="PS00498">
    <property type="entry name" value="TYROSINASE_2"/>
    <property type="match status" value="1"/>
</dbReference>
<dbReference type="Pfam" id="PF00264">
    <property type="entry name" value="Tyrosinase"/>
    <property type="match status" value="1"/>
</dbReference>
<dbReference type="STRING" id="100816.A0A175VT61"/>
<dbReference type="PANTHER" id="PTHR11474:SF126">
    <property type="entry name" value="TYROSINASE-LIKE PROTEIN TYR-1-RELATED"/>
    <property type="match status" value="1"/>
</dbReference>
<dbReference type="SUPFAM" id="SSF48056">
    <property type="entry name" value="Di-copper centre-containing domain"/>
    <property type="match status" value="1"/>
</dbReference>
<evidence type="ECO:0000256" key="3">
    <source>
        <dbReference type="SAM" id="SignalP"/>
    </source>
</evidence>
<comment type="caution">
    <text evidence="5">The sequence shown here is derived from an EMBL/GenBank/DDBJ whole genome shotgun (WGS) entry which is preliminary data.</text>
</comment>